<name>A0A916UVA8_9BURK</name>
<reference evidence="10" key="1">
    <citation type="journal article" date="2014" name="Int. J. Syst. Evol. Microbiol.">
        <title>Complete genome sequence of Corynebacterium casei LMG S-19264T (=DSM 44701T), isolated from a smear-ripened cheese.</title>
        <authorList>
            <consortium name="US DOE Joint Genome Institute (JGI-PGF)"/>
            <person name="Walter F."/>
            <person name="Albersmeier A."/>
            <person name="Kalinowski J."/>
            <person name="Ruckert C."/>
        </authorList>
    </citation>
    <scope>NUCLEOTIDE SEQUENCE</scope>
    <source>
        <strain evidence="10">CGMCC 1.10998</strain>
    </source>
</reference>
<proteinExistence type="predicted"/>
<evidence type="ECO:0000313" key="11">
    <source>
        <dbReference type="Proteomes" id="UP000637423"/>
    </source>
</evidence>
<comment type="catalytic activity">
    <reaction evidence="7">
        <text>2 GTP = 3',3'-c-di-GMP + 2 diphosphate</text>
        <dbReference type="Rhea" id="RHEA:24898"/>
        <dbReference type="ChEBI" id="CHEBI:33019"/>
        <dbReference type="ChEBI" id="CHEBI:37565"/>
        <dbReference type="ChEBI" id="CHEBI:58805"/>
        <dbReference type="EC" id="2.7.7.65"/>
    </reaction>
</comment>
<evidence type="ECO:0000256" key="4">
    <source>
        <dbReference type="ARBA" id="ARBA00022692"/>
    </source>
</evidence>
<evidence type="ECO:0000256" key="8">
    <source>
        <dbReference type="SAM" id="Phobius"/>
    </source>
</evidence>
<evidence type="ECO:0000256" key="1">
    <source>
        <dbReference type="ARBA" id="ARBA00004651"/>
    </source>
</evidence>
<dbReference type="Gene3D" id="3.30.70.270">
    <property type="match status" value="1"/>
</dbReference>
<dbReference type="SUPFAM" id="SSF55073">
    <property type="entry name" value="Nucleotide cyclase"/>
    <property type="match status" value="1"/>
</dbReference>
<feature type="domain" description="GGDEF" evidence="9">
    <location>
        <begin position="352"/>
        <end position="487"/>
    </location>
</feature>
<keyword evidence="4 8" id="KW-0812">Transmembrane</keyword>
<accession>A0A916UVA8</accession>
<sequence length="487" mass="54927">MRKLFKQYGLLVWLSLILIAGFVSTTVIAYLVSRDTLQQSIAEQALPITGDNIYSEVQKDMLRPVFMSSQMAHDTFVRDWLLAGEQDNQHIIKYLNEIRQRNNALSSFLVSDLSRNYYNAGGAIRTVTDNSSKDQWFFRARQSKSPYETTIDIDTVSRNLTVFINHRIVDYNGKFIGIIGLGLTADTMRNLIDSYQKRFQRSVYFVDQKGNIVLAANADRQGSSIQSIPGLNGIAATILANKKNASLHLEYKTDAAAMLVNSRFIPELGWHLLVEQDLGNSIKPLQDVFLVNLAISGAIMLAVLATLLICVRRYQQRIEKSAATDTLTTLLNRYAFDFIFRQALLDSERSRQPLCVILVDIDFFKKINDKQGHLIGDHVLKEIAMIAKRSLRESDVICRWGGEEFLIMLKNCTLEKATSIAETLRSTIAANDFSRTTSLAKTRLAVTVSMGVAQYKDNDSEDNVFERAEVALLQAKESGRNSVYFTE</sequence>
<dbReference type="GO" id="GO:0052621">
    <property type="term" value="F:diguanylate cyclase activity"/>
    <property type="evidence" value="ECO:0007669"/>
    <property type="project" value="UniProtKB-EC"/>
</dbReference>
<dbReference type="PANTHER" id="PTHR45138">
    <property type="entry name" value="REGULATORY COMPONENTS OF SENSORY TRANSDUCTION SYSTEM"/>
    <property type="match status" value="1"/>
</dbReference>
<dbReference type="PROSITE" id="PS50887">
    <property type="entry name" value="GGDEF"/>
    <property type="match status" value="1"/>
</dbReference>
<dbReference type="AlphaFoldDB" id="A0A916UVA8"/>
<keyword evidence="3" id="KW-1003">Cell membrane</keyword>
<dbReference type="SUPFAM" id="SSF103190">
    <property type="entry name" value="Sensory domain-like"/>
    <property type="match status" value="1"/>
</dbReference>
<dbReference type="InterPro" id="IPR033479">
    <property type="entry name" value="dCache_1"/>
</dbReference>
<keyword evidence="5 8" id="KW-1133">Transmembrane helix</keyword>
<evidence type="ECO:0000256" key="5">
    <source>
        <dbReference type="ARBA" id="ARBA00022989"/>
    </source>
</evidence>
<dbReference type="NCBIfam" id="TIGR00254">
    <property type="entry name" value="GGDEF"/>
    <property type="match status" value="1"/>
</dbReference>
<evidence type="ECO:0000256" key="3">
    <source>
        <dbReference type="ARBA" id="ARBA00022475"/>
    </source>
</evidence>
<dbReference type="CDD" id="cd01949">
    <property type="entry name" value="GGDEF"/>
    <property type="match status" value="1"/>
</dbReference>
<keyword evidence="6 8" id="KW-0472">Membrane</keyword>
<dbReference type="Pfam" id="PF00990">
    <property type="entry name" value="GGDEF"/>
    <property type="match status" value="1"/>
</dbReference>
<dbReference type="Gene3D" id="3.30.450.20">
    <property type="entry name" value="PAS domain"/>
    <property type="match status" value="2"/>
</dbReference>
<comment type="subcellular location">
    <subcellularLocation>
        <location evidence="1">Cell membrane</location>
        <topology evidence="1">Multi-pass membrane protein</topology>
    </subcellularLocation>
</comment>
<dbReference type="FunFam" id="3.30.70.270:FF:000001">
    <property type="entry name" value="Diguanylate cyclase domain protein"/>
    <property type="match status" value="1"/>
</dbReference>
<evidence type="ECO:0000256" key="2">
    <source>
        <dbReference type="ARBA" id="ARBA00012528"/>
    </source>
</evidence>
<dbReference type="InterPro" id="IPR029787">
    <property type="entry name" value="Nucleotide_cyclase"/>
</dbReference>
<evidence type="ECO:0000256" key="6">
    <source>
        <dbReference type="ARBA" id="ARBA00023136"/>
    </source>
</evidence>
<protein>
    <recommendedName>
        <fullName evidence="2">diguanylate cyclase</fullName>
        <ecNumber evidence="2">2.7.7.65</ecNumber>
    </recommendedName>
</protein>
<dbReference type="InterPro" id="IPR000160">
    <property type="entry name" value="GGDEF_dom"/>
</dbReference>
<dbReference type="Pfam" id="PF02743">
    <property type="entry name" value="dCache_1"/>
    <property type="match status" value="1"/>
</dbReference>
<evidence type="ECO:0000259" key="9">
    <source>
        <dbReference type="PROSITE" id="PS50887"/>
    </source>
</evidence>
<evidence type="ECO:0000256" key="7">
    <source>
        <dbReference type="ARBA" id="ARBA00034247"/>
    </source>
</evidence>
<dbReference type="CDD" id="cd18773">
    <property type="entry name" value="PDC1_HK_sensor"/>
    <property type="match status" value="1"/>
</dbReference>
<dbReference type="RefSeq" id="WP_188567674.1">
    <property type="nucleotide sequence ID" value="NZ_BMED01000004.1"/>
</dbReference>
<reference evidence="10" key="2">
    <citation type="submission" date="2020-09" db="EMBL/GenBank/DDBJ databases">
        <authorList>
            <person name="Sun Q."/>
            <person name="Zhou Y."/>
        </authorList>
    </citation>
    <scope>NUCLEOTIDE SEQUENCE</scope>
    <source>
        <strain evidence="10">CGMCC 1.10998</strain>
    </source>
</reference>
<dbReference type="PANTHER" id="PTHR45138:SF9">
    <property type="entry name" value="DIGUANYLATE CYCLASE DGCM-RELATED"/>
    <property type="match status" value="1"/>
</dbReference>
<organism evidence="10 11">
    <name type="scientific">Undibacterium terreum</name>
    <dbReference type="NCBI Taxonomy" id="1224302"/>
    <lineage>
        <taxon>Bacteria</taxon>
        <taxon>Pseudomonadati</taxon>
        <taxon>Pseudomonadota</taxon>
        <taxon>Betaproteobacteria</taxon>
        <taxon>Burkholderiales</taxon>
        <taxon>Oxalobacteraceae</taxon>
        <taxon>Undibacterium</taxon>
    </lineage>
</organism>
<dbReference type="InterPro" id="IPR050469">
    <property type="entry name" value="Diguanylate_Cyclase"/>
</dbReference>
<dbReference type="InterPro" id="IPR029151">
    <property type="entry name" value="Sensor-like_sf"/>
</dbReference>
<dbReference type="GO" id="GO:0005886">
    <property type="term" value="C:plasma membrane"/>
    <property type="evidence" value="ECO:0007669"/>
    <property type="project" value="UniProtKB-SubCell"/>
</dbReference>
<dbReference type="InterPro" id="IPR043128">
    <property type="entry name" value="Rev_trsase/Diguanyl_cyclase"/>
</dbReference>
<feature type="transmembrane region" description="Helical" evidence="8">
    <location>
        <begin position="289"/>
        <end position="311"/>
    </location>
</feature>
<comment type="caution">
    <text evidence="10">The sequence shown here is derived from an EMBL/GenBank/DDBJ whole genome shotgun (WGS) entry which is preliminary data.</text>
</comment>
<dbReference type="Proteomes" id="UP000637423">
    <property type="component" value="Unassembled WGS sequence"/>
</dbReference>
<gene>
    <name evidence="10" type="ORF">GCM10011396_37660</name>
</gene>
<evidence type="ECO:0000313" key="10">
    <source>
        <dbReference type="EMBL" id="GGC86826.1"/>
    </source>
</evidence>
<dbReference type="EMBL" id="BMED01000004">
    <property type="protein sequence ID" value="GGC86826.1"/>
    <property type="molecule type" value="Genomic_DNA"/>
</dbReference>
<dbReference type="EC" id="2.7.7.65" evidence="2"/>
<keyword evidence="11" id="KW-1185">Reference proteome</keyword>
<dbReference type="SMART" id="SM00267">
    <property type="entry name" value="GGDEF"/>
    <property type="match status" value="1"/>
</dbReference>